<dbReference type="SUPFAM" id="SSF56436">
    <property type="entry name" value="C-type lectin-like"/>
    <property type="match status" value="2"/>
</dbReference>
<dbReference type="AlphaFoldDB" id="A0A5J5CUY7"/>
<dbReference type="PROSITE" id="PS50041">
    <property type="entry name" value="C_TYPE_LECTIN_2"/>
    <property type="match status" value="2"/>
</dbReference>
<protein>
    <recommendedName>
        <fullName evidence="2">C-type lectin domain-containing protein</fullName>
    </recommendedName>
</protein>
<dbReference type="InterPro" id="IPR001304">
    <property type="entry name" value="C-type_lectin-like"/>
</dbReference>
<evidence type="ECO:0000256" key="1">
    <source>
        <dbReference type="ARBA" id="ARBA00023157"/>
    </source>
</evidence>
<dbReference type="SMART" id="SM00034">
    <property type="entry name" value="CLECT"/>
    <property type="match status" value="2"/>
</dbReference>
<dbReference type="Proteomes" id="UP000327493">
    <property type="component" value="Chromosome 14"/>
</dbReference>
<dbReference type="PANTHER" id="PTHR45784">
    <property type="entry name" value="C-TYPE LECTIN DOMAIN FAMILY 20 MEMBER A-RELATED"/>
    <property type="match status" value="1"/>
</dbReference>
<name>A0A5J5CUY7_9PERO</name>
<organism evidence="3 4">
    <name type="scientific">Etheostoma spectabile</name>
    <name type="common">orangethroat darter</name>
    <dbReference type="NCBI Taxonomy" id="54343"/>
    <lineage>
        <taxon>Eukaryota</taxon>
        <taxon>Metazoa</taxon>
        <taxon>Chordata</taxon>
        <taxon>Craniata</taxon>
        <taxon>Vertebrata</taxon>
        <taxon>Euteleostomi</taxon>
        <taxon>Actinopterygii</taxon>
        <taxon>Neopterygii</taxon>
        <taxon>Teleostei</taxon>
        <taxon>Neoteleostei</taxon>
        <taxon>Acanthomorphata</taxon>
        <taxon>Eupercaria</taxon>
        <taxon>Perciformes</taxon>
        <taxon>Percoidei</taxon>
        <taxon>Percidae</taxon>
        <taxon>Etheostomatinae</taxon>
        <taxon>Etheostoma</taxon>
    </lineage>
</organism>
<feature type="domain" description="C-type lectin" evidence="2">
    <location>
        <begin position="56"/>
        <end position="164"/>
    </location>
</feature>
<keyword evidence="4" id="KW-1185">Reference proteome</keyword>
<dbReference type="EMBL" id="VOFY01000014">
    <property type="protein sequence ID" value="KAA8586182.1"/>
    <property type="molecule type" value="Genomic_DNA"/>
</dbReference>
<proteinExistence type="predicted"/>
<gene>
    <name evidence="3" type="ORF">FQN60_007751</name>
</gene>
<comment type="caution">
    <text evidence="3">The sequence shown here is derived from an EMBL/GenBank/DDBJ whole genome shotgun (WGS) entry which is preliminary data.</text>
</comment>
<evidence type="ECO:0000259" key="2">
    <source>
        <dbReference type="PROSITE" id="PS50041"/>
    </source>
</evidence>
<dbReference type="PROSITE" id="PS00615">
    <property type="entry name" value="C_TYPE_LECTIN_1"/>
    <property type="match status" value="1"/>
</dbReference>
<dbReference type="InterPro" id="IPR018378">
    <property type="entry name" value="C-type_lectin_CS"/>
</dbReference>
<keyword evidence="1" id="KW-1015">Disulfide bond</keyword>
<accession>A0A5J5CUY7</accession>
<evidence type="ECO:0000313" key="4">
    <source>
        <dbReference type="Proteomes" id="UP000327493"/>
    </source>
</evidence>
<dbReference type="Gene3D" id="3.10.100.10">
    <property type="entry name" value="Mannose-Binding Protein A, subunit A"/>
    <property type="match status" value="2"/>
</dbReference>
<feature type="domain" description="C-type lectin" evidence="2">
    <location>
        <begin position="159"/>
        <end position="277"/>
    </location>
</feature>
<dbReference type="Pfam" id="PF00059">
    <property type="entry name" value="Lectin_C"/>
    <property type="match status" value="2"/>
</dbReference>
<sequence>MRLNELQKQQLELSKNGEDTVVHAHSLSRMHGCAVNKTVLCPSGLSTLSTHIIREYHYVPRLMTWAEAQSYCRKTFTDLSTVTNQKDNNMLLSVLQGPMKYAWIGLYDVMSGWRWTVGNATFEFSNWSKNNSNNVKLNNSCTVMNADGNWFDNNCMGSYPAVCYYDEGPSLYILVNKEMNWYEARTYCRSNYTDLVSVKNMSENNAISSLLSGKTWIGLYRGTWVNWSDKTRRNFNNWNQGQPDNIGGTVKSCAAVNTTTGTWFNVDCGAKNHFICQNVSYPPPQKKTTLKLKFQSEAELNDPAVQQQILEQLHAKLKNHGLPDFKLRWIQTDGHTFHKEKEKKKEGSGG</sequence>
<dbReference type="PANTHER" id="PTHR45784:SF3">
    <property type="entry name" value="C-TYPE LECTIN DOMAIN FAMILY 4 MEMBER K-LIKE-RELATED"/>
    <property type="match status" value="1"/>
</dbReference>
<dbReference type="InterPro" id="IPR016186">
    <property type="entry name" value="C-type_lectin-like/link_sf"/>
</dbReference>
<evidence type="ECO:0000313" key="3">
    <source>
        <dbReference type="EMBL" id="KAA8586182.1"/>
    </source>
</evidence>
<dbReference type="InterPro" id="IPR016187">
    <property type="entry name" value="CTDL_fold"/>
</dbReference>
<reference evidence="3 4" key="1">
    <citation type="submission" date="2019-08" db="EMBL/GenBank/DDBJ databases">
        <title>A chromosome-level genome assembly, high-density linkage maps, and genome scans reveal the genomic architecture of hybrid incompatibilities underlying speciation via character displacement in darters (Percidae: Etheostominae).</title>
        <authorList>
            <person name="Moran R.L."/>
            <person name="Catchen J.M."/>
            <person name="Fuller R.C."/>
        </authorList>
    </citation>
    <scope>NUCLEOTIDE SEQUENCE [LARGE SCALE GENOMIC DNA]</scope>
    <source>
        <strain evidence="3">EspeVRDwgs_2016</strain>
        <tissue evidence="3">Muscle</tissue>
    </source>
</reference>